<accession>A0A379JP14</accession>
<feature type="domain" description="Peptidase family M23 N-terminal" evidence="2">
    <location>
        <begin position="54"/>
        <end position="124"/>
    </location>
</feature>
<reference evidence="3 4" key="1">
    <citation type="submission" date="2018-06" db="EMBL/GenBank/DDBJ databases">
        <authorList>
            <consortium name="Pathogen Informatics"/>
            <person name="Doyle S."/>
        </authorList>
    </citation>
    <scope>NUCLEOTIDE SEQUENCE [LARGE SCALE GENOMIC DNA]</scope>
    <source>
        <strain evidence="3 4">NCTC10692</strain>
    </source>
</reference>
<dbReference type="SUPFAM" id="SSF51261">
    <property type="entry name" value="Duplicated hybrid motif"/>
    <property type="match status" value="1"/>
</dbReference>
<dbReference type="Pfam" id="PF18421">
    <property type="entry name" value="Peptidase_M23_N"/>
    <property type="match status" value="1"/>
</dbReference>
<dbReference type="PANTHER" id="PTHR21666">
    <property type="entry name" value="PEPTIDASE-RELATED"/>
    <property type="match status" value="1"/>
</dbReference>
<sequence>MPASLRRSELCSRSFFSPSFREQSSLLHKLCLFVLALCLALPAHAEGFITRLLNKPVPGGVAVIDLGNPAQAPKVRYQGKPVLTVHEDSKRWIAIVGIPLSVKPGTQQIEVEGGQKLNFQVGAKHYTEQRITIKNQQQVTPNAENLKRIERELAEQTRAYQQFSARQPSNLLFDRPVNGPLSSPFGLRRFFNGEERNPHSGLDFAANRGTPIKAPAAGKVILIGDYFFNGKTVFIDHGQGLISMFCHLSEIDVQLGDEIARGGHIGKVGATGRATGPHLHWNVSLNDARVDPAIFIGAFKP</sequence>
<dbReference type="Proteomes" id="UP000255303">
    <property type="component" value="Unassembled WGS sequence"/>
</dbReference>
<dbReference type="InterPro" id="IPR011055">
    <property type="entry name" value="Dup_hybrid_motif"/>
</dbReference>
<dbReference type="EMBL" id="UGUV01000002">
    <property type="protein sequence ID" value="SUD50170.1"/>
    <property type="molecule type" value="Genomic_DNA"/>
</dbReference>
<evidence type="ECO:0000259" key="1">
    <source>
        <dbReference type="Pfam" id="PF01551"/>
    </source>
</evidence>
<gene>
    <name evidence="3" type="ORF">NCTC10692_00559</name>
</gene>
<feature type="domain" description="M23ase beta-sheet core" evidence="1">
    <location>
        <begin position="198"/>
        <end position="292"/>
    </location>
</feature>
<name>A0A379JP14_ECTOL</name>
<dbReference type="EC" id="3.4.24.75" evidence="3"/>
<keyword evidence="3" id="KW-0378">Hydrolase</keyword>
<dbReference type="Gene3D" id="2.60.40.1590">
    <property type="entry name" value="Peptidoglycan hydrolase domains"/>
    <property type="match status" value="1"/>
</dbReference>
<dbReference type="GO" id="GO:0004222">
    <property type="term" value="F:metalloendopeptidase activity"/>
    <property type="evidence" value="ECO:0007669"/>
    <property type="project" value="TreeGrafter"/>
</dbReference>
<dbReference type="RefSeq" id="WP_244597210.1">
    <property type="nucleotide sequence ID" value="NZ_FNZC01000013.1"/>
</dbReference>
<proteinExistence type="predicted"/>
<dbReference type="CDD" id="cd12797">
    <property type="entry name" value="M23_peptidase"/>
    <property type="match status" value="1"/>
</dbReference>
<evidence type="ECO:0000259" key="2">
    <source>
        <dbReference type="Pfam" id="PF18421"/>
    </source>
</evidence>
<dbReference type="Gene3D" id="2.70.70.10">
    <property type="entry name" value="Glucose Permease (Domain IIA)"/>
    <property type="match status" value="1"/>
</dbReference>
<dbReference type="FunFam" id="2.70.70.10:FF:000019">
    <property type="entry name" value="M23 family peptidase"/>
    <property type="match status" value="1"/>
</dbReference>
<dbReference type="AlphaFoldDB" id="A0A379JP14"/>
<dbReference type="PANTHER" id="PTHR21666:SF285">
    <property type="entry name" value="M23 FAMILY METALLOPEPTIDASE"/>
    <property type="match status" value="1"/>
</dbReference>
<dbReference type="InterPro" id="IPR040487">
    <property type="entry name" value="Peptidase_M23_N"/>
</dbReference>
<dbReference type="InterPro" id="IPR016047">
    <property type="entry name" value="M23ase_b-sheet_dom"/>
</dbReference>
<evidence type="ECO:0000313" key="3">
    <source>
        <dbReference type="EMBL" id="SUD50170.1"/>
    </source>
</evidence>
<protein>
    <submittedName>
        <fullName evidence="3">Peptidase M23B</fullName>
        <ecNumber evidence="3">3.4.24.75</ecNumber>
    </submittedName>
</protein>
<dbReference type="InterPro" id="IPR050570">
    <property type="entry name" value="Cell_wall_metabolism_enzyme"/>
</dbReference>
<dbReference type="Pfam" id="PF01551">
    <property type="entry name" value="Peptidase_M23"/>
    <property type="match status" value="1"/>
</dbReference>
<organism evidence="3 4">
    <name type="scientific">Ectopseudomonas oleovorans</name>
    <name type="common">Pseudomonas oleovorans</name>
    <dbReference type="NCBI Taxonomy" id="301"/>
    <lineage>
        <taxon>Bacteria</taxon>
        <taxon>Pseudomonadati</taxon>
        <taxon>Pseudomonadota</taxon>
        <taxon>Gammaproteobacteria</taxon>
        <taxon>Pseudomonadales</taxon>
        <taxon>Pseudomonadaceae</taxon>
        <taxon>Ectopseudomonas</taxon>
    </lineage>
</organism>
<evidence type="ECO:0000313" key="4">
    <source>
        <dbReference type="Proteomes" id="UP000255303"/>
    </source>
</evidence>